<dbReference type="OrthoDB" id="1357763at2"/>
<dbReference type="Gene3D" id="3.40.710.10">
    <property type="entry name" value="DD-peptidase/beta-lactamase superfamily"/>
    <property type="match status" value="1"/>
</dbReference>
<dbReference type="PANTHER" id="PTHR43283:SF18">
    <property type="match status" value="1"/>
</dbReference>
<keyword evidence="3" id="KW-1185">Reference proteome</keyword>
<proteinExistence type="predicted"/>
<dbReference type="InterPro" id="IPR050789">
    <property type="entry name" value="Diverse_Enzym_Activities"/>
</dbReference>
<accession>A0A223V4P1</accession>
<reference evidence="2 3" key="1">
    <citation type="submission" date="2017-08" db="EMBL/GenBank/DDBJ databases">
        <title>The complete genome sequence of Maribacter sp. B1, isolated from deep-sea sediment.</title>
        <authorList>
            <person name="Wu Y.-H."/>
            <person name="Cheng H."/>
            <person name="Xu X.-W."/>
        </authorList>
    </citation>
    <scope>NUCLEOTIDE SEQUENCE [LARGE SCALE GENOMIC DNA]</scope>
    <source>
        <strain evidence="2 3">B1</strain>
    </source>
</reference>
<dbReference type="KEGG" id="marb:CJ263_09250"/>
<sequence length="396" mass="45469">MKEQLVHDAEVLKDSTRSIISRIDSTEITVNELEAKVNSLVVQAKVTGLAMSILNDNQIIYRNAFGYANYDRKTPLLINHSFYGASLSKAVFGYLVSVLSNENVIDLDKPLQEYVDFPLYELKSGDKWRGFQDLKNDKRLEKITARMCLSHTTGFQNWRWIPRPNDPENDRILKIYFEPGTQYYYSGEGMMLLQYVIEHITGKELEALASEKVFKPLQMKNTSYLWQERFEDKFCNGHTAEQGVLKKDKRDEAGAAGSMETNLIDYSLFVQHVMKLYKANSGIAQNLFKPNFRIRTKAQFGPLSLQESNENDNIQLNYGLGWGLLQTPYGFGTFKEGHGEGFQHFTIIFPEIGTGIVMLSNSDNAESIFKEILEISIGDTYTPWKWENYIPYQSKE</sequence>
<gene>
    <name evidence="2" type="ORF">CJ263_09250</name>
</gene>
<organism evidence="2 3">
    <name type="scientific">Maribacter cobaltidurans</name>
    <dbReference type="NCBI Taxonomy" id="1178778"/>
    <lineage>
        <taxon>Bacteria</taxon>
        <taxon>Pseudomonadati</taxon>
        <taxon>Bacteroidota</taxon>
        <taxon>Flavobacteriia</taxon>
        <taxon>Flavobacteriales</taxon>
        <taxon>Flavobacteriaceae</taxon>
        <taxon>Maribacter</taxon>
    </lineage>
</organism>
<protein>
    <recommendedName>
        <fullName evidence="1">Beta-lactamase-related domain-containing protein</fullName>
    </recommendedName>
</protein>
<dbReference type="SUPFAM" id="SSF56601">
    <property type="entry name" value="beta-lactamase/transpeptidase-like"/>
    <property type="match status" value="1"/>
</dbReference>
<dbReference type="InterPro" id="IPR012338">
    <property type="entry name" value="Beta-lactam/transpept-like"/>
</dbReference>
<dbReference type="PANTHER" id="PTHR43283">
    <property type="entry name" value="BETA-LACTAMASE-RELATED"/>
    <property type="match status" value="1"/>
</dbReference>
<dbReference type="EMBL" id="CP022957">
    <property type="protein sequence ID" value="ASV30384.1"/>
    <property type="molecule type" value="Genomic_DNA"/>
</dbReference>
<dbReference type="AlphaFoldDB" id="A0A223V4P1"/>
<dbReference type="InterPro" id="IPR001466">
    <property type="entry name" value="Beta-lactam-related"/>
</dbReference>
<feature type="domain" description="Beta-lactamase-related" evidence="1">
    <location>
        <begin position="36"/>
        <end position="365"/>
    </location>
</feature>
<dbReference type="Proteomes" id="UP000215244">
    <property type="component" value="Chromosome"/>
</dbReference>
<evidence type="ECO:0000259" key="1">
    <source>
        <dbReference type="Pfam" id="PF00144"/>
    </source>
</evidence>
<evidence type="ECO:0000313" key="2">
    <source>
        <dbReference type="EMBL" id="ASV30384.1"/>
    </source>
</evidence>
<dbReference type="Pfam" id="PF00144">
    <property type="entry name" value="Beta-lactamase"/>
    <property type="match status" value="1"/>
</dbReference>
<evidence type="ECO:0000313" key="3">
    <source>
        <dbReference type="Proteomes" id="UP000215244"/>
    </source>
</evidence>
<name>A0A223V4P1_9FLAO</name>